<keyword evidence="1" id="KW-1133">Transmembrane helix</keyword>
<evidence type="ECO:0000313" key="3">
    <source>
        <dbReference type="Proteomes" id="UP000309676"/>
    </source>
</evidence>
<proteinExistence type="predicted"/>
<organism evidence="2 3">
    <name type="scientific">Paenibacillus antri</name>
    <dbReference type="NCBI Taxonomy" id="2582848"/>
    <lineage>
        <taxon>Bacteria</taxon>
        <taxon>Bacillati</taxon>
        <taxon>Bacillota</taxon>
        <taxon>Bacilli</taxon>
        <taxon>Bacillales</taxon>
        <taxon>Paenibacillaceae</taxon>
        <taxon>Paenibacillus</taxon>
    </lineage>
</organism>
<dbReference type="AlphaFoldDB" id="A0A5R9GD99"/>
<reference evidence="2 3" key="1">
    <citation type="submission" date="2019-05" db="EMBL/GenBank/DDBJ databases">
        <authorList>
            <person name="Narsing Rao M.P."/>
            <person name="Li W.J."/>
        </authorList>
    </citation>
    <scope>NUCLEOTIDE SEQUENCE [LARGE SCALE GENOMIC DNA]</scope>
    <source>
        <strain evidence="2 3">SYSU_K30003</strain>
    </source>
</reference>
<keyword evidence="1" id="KW-0812">Transmembrane</keyword>
<evidence type="ECO:0000313" key="2">
    <source>
        <dbReference type="EMBL" id="TLS52306.1"/>
    </source>
</evidence>
<dbReference type="Proteomes" id="UP000309676">
    <property type="component" value="Unassembled WGS sequence"/>
</dbReference>
<accession>A0A5R9GD99</accession>
<feature type="transmembrane region" description="Helical" evidence="1">
    <location>
        <begin position="46"/>
        <end position="67"/>
    </location>
</feature>
<keyword evidence="1" id="KW-0472">Membrane</keyword>
<dbReference type="EMBL" id="VCIW01000005">
    <property type="protein sequence ID" value="TLS52306.1"/>
    <property type="molecule type" value="Genomic_DNA"/>
</dbReference>
<feature type="transmembrane region" description="Helical" evidence="1">
    <location>
        <begin position="94"/>
        <end position="117"/>
    </location>
</feature>
<feature type="transmembrane region" description="Helical" evidence="1">
    <location>
        <begin position="137"/>
        <end position="159"/>
    </location>
</feature>
<comment type="caution">
    <text evidence="2">The sequence shown here is derived from an EMBL/GenBank/DDBJ whole genome shotgun (WGS) entry which is preliminary data.</text>
</comment>
<sequence>MNAKSAAFIGLRLLALYWGVRSLEAWGQLLTLLVPELPWGEINRSSVAIAGMIPGAVQGGIAVVLWLSARRAASAIAGTRKSAEPEGEPFRDDWAAPAFAVAGIVVAVSAVPGLAGSTYTIMQPPVFGFELNEYQTIVYRGALIEGFVQLALGLAMAFGSRGMAAIVERFGFRR</sequence>
<evidence type="ECO:0000256" key="1">
    <source>
        <dbReference type="SAM" id="Phobius"/>
    </source>
</evidence>
<name>A0A5R9GD99_9BACL</name>
<gene>
    <name evidence="2" type="ORF">FE782_10045</name>
</gene>
<protein>
    <submittedName>
        <fullName evidence="2">Uncharacterized protein</fullName>
    </submittedName>
</protein>
<dbReference type="RefSeq" id="WP_138193962.1">
    <property type="nucleotide sequence ID" value="NZ_VCIW01000005.1"/>
</dbReference>
<keyword evidence="3" id="KW-1185">Reference proteome</keyword>